<organism evidence="1 2">
    <name type="scientific">Candidatus Mycobacterium methanotrophicum</name>
    <dbReference type="NCBI Taxonomy" id="2943498"/>
    <lineage>
        <taxon>Bacteria</taxon>
        <taxon>Bacillati</taxon>
        <taxon>Actinomycetota</taxon>
        <taxon>Actinomycetes</taxon>
        <taxon>Mycobacteriales</taxon>
        <taxon>Mycobacteriaceae</taxon>
        <taxon>Mycobacterium</taxon>
    </lineage>
</organism>
<protein>
    <submittedName>
        <fullName evidence="1">WXG100 family type VII secretion target</fullName>
    </submittedName>
</protein>
<dbReference type="InterPro" id="IPR010310">
    <property type="entry name" value="T7SS_ESAT-6-like"/>
</dbReference>
<reference evidence="1" key="1">
    <citation type="submission" date="2022-05" db="EMBL/GenBank/DDBJ databases">
        <title>A methanotrophic Mycobacterium dominates a cave microbial ecosystem.</title>
        <authorList>
            <person name="Van Spanning R.J.M."/>
            <person name="Guan Q."/>
            <person name="Melkonian C."/>
            <person name="Gallant J."/>
            <person name="Polerecky L."/>
            <person name="Flot J.-F."/>
            <person name="Brandt B.W."/>
            <person name="Braster M."/>
            <person name="Iturbe Espinoza P."/>
            <person name="Aerts J."/>
            <person name="Meima-Franke M."/>
            <person name="Piersma S.R."/>
            <person name="Bunduc C."/>
            <person name="Ummels R."/>
            <person name="Pain A."/>
            <person name="Fleming E.J."/>
            <person name="van der Wel N."/>
            <person name="Gherman V.D."/>
            <person name="Sarbu S.M."/>
            <person name="Bodelier P.L.E."/>
            <person name="Bitter W."/>
        </authorList>
    </citation>
    <scope>NUCLEOTIDE SEQUENCE</scope>
    <source>
        <strain evidence="1">Sulfur Cave</strain>
    </source>
</reference>
<proteinExistence type="predicted"/>
<evidence type="ECO:0000313" key="1">
    <source>
        <dbReference type="EMBL" id="UQX11072.1"/>
    </source>
</evidence>
<dbReference type="RefSeq" id="WP_219066577.1">
    <property type="nucleotide sequence ID" value="NZ_CAJUXY010000008.1"/>
</dbReference>
<evidence type="ECO:0000313" key="2">
    <source>
        <dbReference type="Proteomes" id="UP001056610"/>
    </source>
</evidence>
<name>A0ABY4QKR5_9MYCO</name>
<sequence>MTSFGNIQYDHGAVNDLASGVGNQAAILMEHHDDIKHRTDQIGGFFQGQAHQAFYEAQIQMLRGFEGLIETVAQHGQTIHTVNASAHATDLSSSNFFA</sequence>
<dbReference type="Pfam" id="PF06013">
    <property type="entry name" value="WXG100"/>
    <property type="match status" value="1"/>
</dbReference>
<dbReference type="Proteomes" id="UP001056610">
    <property type="component" value="Chromosome"/>
</dbReference>
<keyword evidence="2" id="KW-1185">Reference proteome</keyword>
<gene>
    <name evidence="1" type="ORF">M5I08_00255</name>
</gene>
<accession>A0ABY4QKR5</accession>
<dbReference type="EMBL" id="CP097320">
    <property type="protein sequence ID" value="UQX11072.1"/>
    <property type="molecule type" value="Genomic_DNA"/>
</dbReference>